<dbReference type="OrthoDB" id="7358716at2"/>
<dbReference type="Proteomes" id="UP000316313">
    <property type="component" value="Chromosome"/>
</dbReference>
<dbReference type="NCBIfam" id="TIGR03481">
    <property type="entry name" value="HpnM"/>
    <property type="match status" value="1"/>
</dbReference>
<dbReference type="AlphaFoldDB" id="A0A4Y6UIJ3"/>
<evidence type="ECO:0000313" key="2">
    <source>
        <dbReference type="EMBL" id="QDH16650.1"/>
    </source>
</evidence>
<dbReference type="Gene3D" id="3.10.450.710">
    <property type="entry name" value="Tgt2/MlaC"/>
    <property type="match status" value="1"/>
</dbReference>
<organism evidence="2 3">
    <name type="scientific">Swingsia samuiensis</name>
    <dbReference type="NCBI Taxonomy" id="1293412"/>
    <lineage>
        <taxon>Bacteria</taxon>
        <taxon>Pseudomonadati</taxon>
        <taxon>Pseudomonadota</taxon>
        <taxon>Alphaproteobacteria</taxon>
        <taxon>Acetobacterales</taxon>
        <taxon>Acetobacteraceae</taxon>
        <taxon>Swingsia</taxon>
    </lineage>
</organism>
<proteinExistence type="predicted"/>
<evidence type="ECO:0000313" key="3">
    <source>
        <dbReference type="Proteomes" id="UP000316313"/>
    </source>
</evidence>
<dbReference type="Pfam" id="PF05494">
    <property type="entry name" value="MlaC"/>
    <property type="match status" value="1"/>
</dbReference>
<feature type="signal peptide" evidence="1">
    <location>
        <begin position="1"/>
        <end position="31"/>
    </location>
</feature>
<dbReference type="InterPro" id="IPR017842">
    <property type="entry name" value="Hopanoid_biosyn-assoc_HpnM"/>
</dbReference>
<protein>
    <recommendedName>
        <fullName evidence="4">ABC transporter substrate-binding protein</fullName>
    </recommendedName>
</protein>
<dbReference type="PANTHER" id="PTHR36573">
    <property type="entry name" value="INTERMEMBRANE PHOSPHOLIPID TRANSPORT SYSTEM BINDING PROTEIN MLAC"/>
    <property type="match status" value="1"/>
</dbReference>
<reference evidence="2 3" key="1">
    <citation type="submission" date="2019-03" db="EMBL/GenBank/DDBJ databases">
        <title>The complete genome sequence of Swingsia samuiensis NBRC107927(T).</title>
        <authorList>
            <person name="Chua K.-O."/>
            <person name="Chan K.-G."/>
            <person name="See-Too W.-S."/>
        </authorList>
    </citation>
    <scope>NUCLEOTIDE SEQUENCE [LARGE SCALE GENOMIC DNA]</scope>
    <source>
        <strain evidence="2 3">AH83</strain>
    </source>
</reference>
<feature type="chain" id="PRO_5021486779" description="ABC transporter substrate-binding protein" evidence="1">
    <location>
        <begin position="32"/>
        <end position="217"/>
    </location>
</feature>
<gene>
    <name evidence="2" type="ORF">E3D00_02975</name>
</gene>
<keyword evidence="1" id="KW-0732">Signal</keyword>
<dbReference type="InterPro" id="IPR042245">
    <property type="entry name" value="Tgt2/MlaC_sf"/>
</dbReference>
<sequence>MTKFQKLTLKIALSLLVPCSFAGIIHSSAFAQTTSVSSTNSSAAAAPVQALYKALTDAQTKGKTLQQRVMIITPAVDQVFDLDGILHRSVGLRYETLKPSDKARLLSSFRRFTIARYASSFTPGDNVTFKISPTVRANPTGGQIVDTIIYNGPDNPNTIDYVMSQSNSGWRITDILLNGRISQVAAQRADFNSTLATGGAEGLATNLDQKATQFLHN</sequence>
<keyword evidence="3" id="KW-1185">Reference proteome</keyword>
<evidence type="ECO:0008006" key="4">
    <source>
        <dbReference type="Google" id="ProtNLM"/>
    </source>
</evidence>
<dbReference type="EMBL" id="CP038141">
    <property type="protein sequence ID" value="QDH16650.1"/>
    <property type="molecule type" value="Genomic_DNA"/>
</dbReference>
<name>A0A4Y6UIJ3_9PROT</name>
<dbReference type="InterPro" id="IPR008869">
    <property type="entry name" value="MlaC/ttg2D"/>
</dbReference>
<dbReference type="PANTHER" id="PTHR36573:SF1">
    <property type="entry name" value="INTERMEMBRANE PHOSPHOLIPID TRANSPORT SYSTEM BINDING PROTEIN MLAC"/>
    <property type="match status" value="1"/>
</dbReference>
<dbReference type="KEGG" id="ssam:E3D00_02975"/>
<evidence type="ECO:0000256" key="1">
    <source>
        <dbReference type="SAM" id="SignalP"/>
    </source>
</evidence>
<dbReference type="RefSeq" id="WP_141459807.1">
    <property type="nucleotide sequence ID" value="NZ_CP038141.1"/>
</dbReference>
<accession>A0A4Y6UIJ3</accession>